<dbReference type="Gene3D" id="2.170.120.20">
    <property type="entry name" value="Ribosomal protein L25, beta domain"/>
    <property type="match status" value="1"/>
</dbReference>
<feature type="domain" description="Large ribosomal subunit protein bL25 beta" evidence="7">
    <location>
        <begin position="100"/>
        <end position="182"/>
    </location>
</feature>
<dbReference type="PANTHER" id="PTHR33284:SF1">
    <property type="entry name" value="RIBOSOMAL PROTEIN L25_GLN-TRNA SYNTHETASE, ANTI-CODON-BINDING DOMAIN-CONTAINING PROTEIN"/>
    <property type="match status" value="1"/>
</dbReference>
<comment type="similarity">
    <text evidence="5">Belongs to the bacterial ribosomal protein bL25 family. CTC subfamily.</text>
</comment>
<evidence type="ECO:0000256" key="3">
    <source>
        <dbReference type="ARBA" id="ARBA00022980"/>
    </source>
</evidence>
<dbReference type="OrthoDB" id="9790002at2"/>
<evidence type="ECO:0000259" key="6">
    <source>
        <dbReference type="Pfam" id="PF01386"/>
    </source>
</evidence>
<evidence type="ECO:0000256" key="2">
    <source>
        <dbReference type="ARBA" id="ARBA00022884"/>
    </source>
</evidence>
<dbReference type="Gene3D" id="2.40.240.10">
    <property type="entry name" value="Ribosomal Protein L25, Chain P"/>
    <property type="match status" value="1"/>
</dbReference>
<evidence type="ECO:0000259" key="7">
    <source>
        <dbReference type="Pfam" id="PF14693"/>
    </source>
</evidence>
<dbReference type="NCBIfam" id="TIGR00731">
    <property type="entry name" value="bL25_bact_ctc"/>
    <property type="match status" value="1"/>
</dbReference>
<evidence type="ECO:0000256" key="4">
    <source>
        <dbReference type="ARBA" id="ARBA00023274"/>
    </source>
</evidence>
<gene>
    <name evidence="5" type="primary">rplY</name>
    <name evidence="5" type="synonym">ctc</name>
    <name evidence="8" type="ORF">SAMN02745149_00529</name>
</gene>
<dbReference type="Pfam" id="PF14693">
    <property type="entry name" value="Ribosomal_TL5_C"/>
    <property type="match status" value="1"/>
</dbReference>
<organism evidence="8 9">
    <name type="scientific">Treponema porcinum</name>
    <dbReference type="NCBI Taxonomy" id="261392"/>
    <lineage>
        <taxon>Bacteria</taxon>
        <taxon>Pseudomonadati</taxon>
        <taxon>Spirochaetota</taxon>
        <taxon>Spirochaetia</taxon>
        <taxon>Spirochaetales</taxon>
        <taxon>Treponemataceae</taxon>
        <taxon>Treponema</taxon>
    </lineage>
</organism>
<dbReference type="Proteomes" id="UP000190423">
    <property type="component" value="Unassembled WGS sequence"/>
</dbReference>
<dbReference type="InterPro" id="IPR020056">
    <property type="entry name" value="Rbsml_bL25/Gln-tRNA_synth_N"/>
</dbReference>
<protein>
    <recommendedName>
        <fullName evidence="5">Large ribosomal subunit protein bL25</fullName>
    </recommendedName>
    <alternativeName>
        <fullName evidence="5">General stress protein CTC</fullName>
    </alternativeName>
</protein>
<dbReference type="HAMAP" id="MF_01334">
    <property type="entry name" value="Ribosomal_bL25_CTC"/>
    <property type="match status" value="1"/>
</dbReference>
<dbReference type="SUPFAM" id="SSF50715">
    <property type="entry name" value="Ribosomal protein L25-like"/>
    <property type="match status" value="1"/>
</dbReference>
<feature type="domain" description="Large ribosomal subunit protein bL25 L25" evidence="6">
    <location>
        <begin position="6"/>
        <end position="92"/>
    </location>
</feature>
<dbReference type="InterPro" id="IPR029751">
    <property type="entry name" value="Ribosomal_L25_dom"/>
</dbReference>
<sequence length="183" mass="20129">MSKQTINAKIRTVSGKSAAKKLREAGSIPAVMYNDKGEATMLEVNAVEFNKVWRSITATTSIDLVVDGKKMPALIKDTEYNIRTDKVLHADFFVPAEDEKLKFKMKVQFSGSPAGVLKGGFMLRHIPEVTILSTLKTLPERIVVDVTALNIGDSFRVKDLKLDKGIIVLTDPEAQLVSISPAR</sequence>
<dbReference type="STRING" id="261392.SAMN02745149_00529"/>
<dbReference type="CDD" id="cd00495">
    <property type="entry name" value="Ribosomal_L25_TL5_CTC"/>
    <property type="match status" value="1"/>
</dbReference>
<keyword evidence="3 5" id="KW-0689">Ribosomal protein</keyword>
<comment type="function">
    <text evidence="5">This is one of the proteins that binds to the 5S RNA in the ribosome where it forms part of the central protuberance.</text>
</comment>
<dbReference type="GO" id="GO:0006412">
    <property type="term" value="P:translation"/>
    <property type="evidence" value="ECO:0007669"/>
    <property type="project" value="UniProtKB-UniRule"/>
</dbReference>
<dbReference type="InterPro" id="IPR020930">
    <property type="entry name" value="Ribosomal_uL5_bac-type"/>
</dbReference>
<dbReference type="RefSeq" id="WP_078932452.1">
    <property type="nucleotide sequence ID" value="NZ_FUWG01000003.1"/>
</dbReference>
<keyword evidence="1 5" id="KW-0699">rRNA-binding</keyword>
<evidence type="ECO:0000256" key="1">
    <source>
        <dbReference type="ARBA" id="ARBA00022730"/>
    </source>
</evidence>
<dbReference type="AlphaFoldDB" id="A0A1T4JL00"/>
<proteinExistence type="inferred from homology"/>
<keyword evidence="2 5" id="KW-0694">RNA-binding</keyword>
<comment type="subunit">
    <text evidence="5">Part of the 50S ribosomal subunit; part of the 5S rRNA/L5/L18/L25 subcomplex. Contacts the 5S rRNA. Binds to the 5S rRNA independently of L5 and L18.</text>
</comment>
<dbReference type="InterPro" id="IPR020057">
    <property type="entry name" value="Ribosomal_bL25_b-dom"/>
</dbReference>
<name>A0A1T4JL00_TREPO</name>
<evidence type="ECO:0000313" key="9">
    <source>
        <dbReference type="Proteomes" id="UP000190423"/>
    </source>
</evidence>
<dbReference type="GO" id="GO:0008097">
    <property type="term" value="F:5S rRNA binding"/>
    <property type="evidence" value="ECO:0007669"/>
    <property type="project" value="InterPro"/>
</dbReference>
<keyword evidence="4 5" id="KW-0687">Ribonucleoprotein</keyword>
<dbReference type="GO" id="GO:0022625">
    <property type="term" value="C:cytosolic large ribosomal subunit"/>
    <property type="evidence" value="ECO:0007669"/>
    <property type="project" value="TreeGrafter"/>
</dbReference>
<dbReference type="EMBL" id="FUWG01000003">
    <property type="protein sequence ID" value="SJZ30783.1"/>
    <property type="molecule type" value="Genomic_DNA"/>
</dbReference>
<evidence type="ECO:0000256" key="5">
    <source>
        <dbReference type="HAMAP-Rule" id="MF_01334"/>
    </source>
</evidence>
<dbReference type="PANTHER" id="PTHR33284">
    <property type="entry name" value="RIBOSOMAL PROTEIN L25/GLN-TRNA SYNTHETASE, ANTI-CODON-BINDING DOMAIN-CONTAINING PROTEIN"/>
    <property type="match status" value="1"/>
</dbReference>
<dbReference type="InterPro" id="IPR001021">
    <property type="entry name" value="Ribosomal_bL25_long"/>
</dbReference>
<reference evidence="8 9" key="1">
    <citation type="submission" date="2017-02" db="EMBL/GenBank/DDBJ databases">
        <authorList>
            <person name="Peterson S.W."/>
        </authorList>
    </citation>
    <scope>NUCLEOTIDE SEQUENCE [LARGE SCALE GENOMIC DNA]</scope>
    <source>
        <strain evidence="8 9">ATCC BAA-908</strain>
    </source>
</reference>
<keyword evidence="9" id="KW-1185">Reference proteome</keyword>
<accession>A0A1T4JL00</accession>
<dbReference type="GeneID" id="78315847"/>
<dbReference type="GO" id="GO:0003735">
    <property type="term" value="F:structural constituent of ribosome"/>
    <property type="evidence" value="ECO:0007669"/>
    <property type="project" value="InterPro"/>
</dbReference>
<dbReference type="Pfam" id="PF01386">
    <property type="entry name" value="Ribosomal_L25p"/>
    <property type="match status" value="1"/>
</dbReference>
<dbReference type="InterPro" id="IPR011035">
    <property type="entry name" value="Ribosomal_bL25/Gln-tRNA_synth"/>
</dbReference>
<evidence type="ECO:0000313" key="8">
    <source>
        <dbReference type="EMBL" id="SJZ30783.1"/>
    </source>
</evidence>
<dbReference type="InterPro" id="IPR037121">
    <property type="entry name" value="Ribosomal_bL25_C"/>
</dbReference>